<organism evidence="3 4">
    <name type="scientific">Maribellus comscasis</name>
    <dbReference type="NCBI Taxonomy" id="2681766"/>
    <lineage>
        <taxon>Bacteria</taxon>
        <taxon>Pseudomonadati</taxon>
        <taxon>Bacteroidota</taxon>
        <taxon>Bacteroidia</taxon>
        <taxon>Marinilabiliales</taxon>
        <taxon>Prolixibacteraceae</taxon>
        <taxon>Maribellus</taxon>
    </lineage>
</organism>
<dbReference type="AlphaFoldDB" id="A0A6I6JSY2"/>
<accession>A0A6I6JSY2</accession>
<gene>
    <name evidence="3" type="ORF">GM418_18345</name>
</gene>
<dbReference type="Pfam" id="PF25231">
    <property type="entry name" value="DUF7847"/>
    <property type="match status" value="1"/>
</dbReference>
<evidence type="ECO:0000256" key="1">
    <source>
        <dbReference type="SAM" id="Phobius"/>
    </source>
</evidence>
<dbReference type="Proteomes" id="UP000428260">
    <property type="component" value="Chromosome"/>
</dbReference>
<sequence length="282" mass="32092">MTETEVQFQQKREPGDIFSDSFRFLKQEFKPISKLFAIYILPFIIIYGILQVYVQIKVLGRVDLNNPDMLLSNIGPIYGNVFIISLFGIFVQSLLGGTYYTYIEYYIKKGKGNFELSEITPLFFSNSLIALGANLLLFIAVIAGVIMCIIPGIYFANTFSIVVMILIFEKKGVGNAFTRSWNLVNSQWWNTFLVNLVGIIIIYVVSFLVSIPAMIAGIGSTMFSLQQTGTIDYPQWYWILTGFSVIVSAILWIIPYTFLAFQYFNLDERTKPNPPQTQNSLE</sequence>
<protein>
    <recommendedName>
        <fullName evidence="2">DUF7847 domain-containing protein</fullName>
    </recommendedName>
</protein>
<keyword evidence="4" id="KW-1185">Reference proteome</keyword>
<feature type="transmembrane region" description="Helical" evidence="1">
    <location>
        <begin position="189"/>
        <end position="216"/>
    </location>
</feature>
<dbReference type="EMBL" id="CP046401">
    <property type="protein sequence ID" value="QGY45561.1"/>
    <property type="molecule type" value="Genomic_DNA"/>
</dbReference>
<feature type="transmembrane region" description="Helical" evidence="1">
    <location>
        <begin position="36"/>
        <end position="56"/>
    </location>
</feature>
<evidence type="ECO:0000259" key="2">
    <source>
        <dbReference type="Pfam" id="PF25231"/>
    </source>
</evidence>
<keyword evidence="1" id="KW-0472">Membrane</keyword>
<feature type="transmembrane region" description="Helical" evidence="1">
    <location>
        <begin position="123"/>
        <end position="143"/>
    </location>
</feature>
<keyword evidence="1" id="KW-0812">Transmembrane</keyword>
<proteinExistence type="predicted"/>
<feature type="transmembrane region" description="Helical" evidence="1">
    <location>
        <begin position="76"/>
        <end position="102"/>
    </location>
</feature>
<keyword evidence="1" id="KW-1133">Transmembrane helix</keyword>
<evidence type="ECO:0000313" key="4">
    <source>
        <dbReference type="Proteomes" id="UP000428260"/>
    </source>
</evidence>
<dbReference type="KEGG" id="mcos:GM418_18345"/>
<feature type="transmembrane region" description="Helical" evidence="1">
    <location>
        <begin position="236"/>
        <end position="261"/>
    </location>
</feature>
<name>A0A6I6JSY2_9BACT</name>
<dbReference type="InterPro" id="IPR057169">
    <property type="entry name" value="DUF7847"/>
</dbReference>
<feature type="transmembrane region" description="Helical" evidence="1">
    <location>
        <begin position="149"/>
        <end position="168"/>
    </location>
</feature>
<evidence type="ECO:0000313" key="3">
    <source>
        <dbReference type="EMBL" id="QGY45561.1"/>
    </source>
</evidence>
<reference evidence="3 4" key="1">
    <citation type="submission" date="2019-11" db="EMBL/GenBank/DDBJ databases">
        <authorList>
            <person name="Zheng R.K."/>
            <person name="Sun C.M."/>
        </authorList>
    </citation>
    <scope>NUCLEOTIDE SEQUENCE [LARGE SCALE GENOMIC DNA]</scope>
    <source>
        <strain evidence="3 4">WC007</strain>
    </source>
</reference>
<dbReference type="RefSeq" id="WP_158868704.1">
    <property type="nucleotide sequence ID" value="NZ_CP046401.1"/>
</dbReference>
<feature type="domain" description="DUF7847" evidence="2">
    <location>
        <begin position="130"/>
        <end position="265"/>
    </location>
</feature>